<dbReference type="InterPro" id="IPR037066">
    <property type="entry name" value="Plug_dom_sf"/>
</dbReference>
<evidence type="ECO:0000256" key="1">
    <source>
        <dbReference type="ARBA" id="ARBA00004571"/>
    </source>
</evidence>
<dbReference type="NCBIfam" id="TIGR04057">
    <property type="entry name" value="SusC_RagA_signa"/>
    <property type="match status" value="1"/>
</dbReference>
<comment type="similarity">
    <text evidence="7">Belongs to the TonB-dependent receptor family.</text>
</comment>
<comment type="subcellular location">
    <subcellularLocation>
        <location evidence="1 7">Cell outer membrane</location>
        <topology evidence="1 7">Multi-pass membrane protein</topology>
    </subcellularLocation>
</comment>
<feature type="domain" description="TonB-dependent receptor plug" evidence="9">
    <location>
        <begin position="264"/>
        <end position="349"/>
    </location>
</feature>
<evidence type="ECO:0000256" key="5">
    <source>
        <dbReference type="ARBA" id="ARBA00023136"/>
    </source>
</evidence>
<feature type="signal peptide" evidence="8">
    <location>
        <begin position="1"/>
        <end position="47"/>
    </location>
</feature>
<evidence type="ECO:0000313" key="10">
    <source>
        <dbReference type="EMBL" id="PSL25044.1"/>
    </source>
</evidence>
<accession>A0A2P8FTJ6</accession>
<proteinExistence type="inferred from homology"/>
<dbReference type="PROSITE" id="PS52016">
    <property type="entry name" value="TONB_DEPENDENT_REC_3"/>
    <property type="match status" value="1"/>
</dbReference>
<dbReference type="InterPro" id="IPR012910">
    <property type="entry name" value="Plug_dom"/>
</dbReference>
<keyword evidence="5 7" id="KW-0472">Membrane</keyword>
<keyword evidence="4 7" id="KW-0812">Transmembrane</keyword>
<reference evidence="10 11" key="1">
    <citation type="submission" date="2018-03" db="EMBL/GenBank/DDBJ databases">
        <title>Genomic Encyclopedia of Archaeal and Bacterial Type Strains, Phase II (KMG-II): from individual species to whole genera.</title>
        <authorList>
            <person name="Goeker M."/>
        </authorList>
    </citation>
    <scope>NUCLEOTIDE SEQUENCE [LARGE SCALE GENOMIC DNA]</scope>
    <source>
        <strain evidence="10 11">DSM 18107</strain>
    </source>
</reference>
<gene>
    <name evidence="10" type="ORF">CLV42_114193</name>
</gene>
<dbReference type="Pfam" id="PF07715">
    <property type="entry name" value="Plug"/>
    <property type="match status" value="1"/>
</dbReference>
<evidence type="ECO:0000313" key="11">
    <source>
        <dbReference type="Proteomes" id="UP000240978"/>
    </source>
</evidence>
<dbReference type="Gene3D" id="2.170.130.10">
    <property type="entry name" value="TonB-dependent receptor, plug domain"/>
    <property type="match status" value="1"/>
</dbReference>
<keyword evidence="8" id="KW-0732">Signal</keyword>
<dbReference type="GO" id="GO:0009279">
    <property type="term" value="C:cell outer membrane"/>
    <property type="evidence" value="ECO:0007669"/>
    <property type="project" value="UniProtKB-SubCell"/>
</dbReference>
<organism evidence="10 11">
    <name type="scientific">Chitinophaga ginsengisoli</name>
    <dbReference type="NCBI Taxonomy" id="363837"/>
    <lineage>
        <taxon>Bacteria</taxon>
        <taxon>Pseudomonadati</taxon>
        <taxon>Bacteroidota</taxon>
        <taxon>Chitinophagia</taxon>
        <taxon>Chitinophagales</taxon>
        <taxon>Chitinophagaceae</taxon>
        <taxon>Chitinophaga</taxon>
    </lineage>
</organism>
<dbReference type="NCBIfam" id="TIGR04056">
    <property type="entry name" value="OMP_RagA_SusC"/>
    <property type="match status" value="1"/>
</dbReference>
<dbReference type="OrthoDB" id="9768177at2"/>
<keyword evidence="11" id="KW-1185">Reference proteome</keyword>
<keyword evidence="3 7" id="KW-1134">Transmembrane beta strand</keyword>
<dbReference type="InterPro" id="IPR023996">
    <property type="entry name" value="TonB-dep_OMP_SusC/RagA"/>
</dbReference>
<feature type="chain" id="PRO_5015181902" evidence="8">
    <location>
        <begin position="48"/>
        <end position="1203"/>
    </location>
</feature>
<name>A0A2P8FTJ6_9BACT</name>
<sequence length="1203" mass="133997">MQIKGHFNPGVPPMSKGIRSTKNLPVMKSAIMLFFMALLLTAGSASAQTVTFTARSTPLKKIFAVIRQQTSYKFFYRSEDLELASPITVQLKDMPLERALLIIMANQPLTFNIQGKTIFVSRRIPSSVAVPADVEATPPGNISGKVADSEGQLLSNITVMLRNGRRYVFTNEKGEFTLYGLMPNDTLLFTSINYESVLVPFSGMSENMTVIMRPRINALSTVVIYNTGYQQLSRERATGAFGKPDMKVFRERVSTFDVVGRLEGQIPGLTVGTSVTSSGRTGNGFSTRSSVIRGYSTVNGGQPTNPLYVVNGVITTDFGSVNPDDIEDITVLKDAAAAAIWGARAANGIIVVKTKEGSRNQNLKVNYTGSVSFQSKPDLNYNQRMNSEQYIQAAKETFDPVNYPWSSLATQVVLPHDIVLYNQYRGLITADQANRSLDSMSRISNLSQIRDLFYRNPLTTNHTISLSAGNSVYAMYASLGWTGVQSNTPGDKNNTYKVNLSQSFNIGKRINVSLNTSLINNVSSRKNMPTVDNSFVPYQLFVDQQGREQNMAFTNGWSDSTRNNYAARSRINLDYYPLQEFNYAHSNTNTLSINTTANIGVKLWKGISFQGTYGYLKAPGTLSSFTDSRALSQRKQLLSFTVAPSPSSTPVYYLPQHNSMYVATNNDQRNWTVRNRLVYNATPRSGKDILTLQAGQEAQEAQASRNTSTIIGYDEALGTYPLIDYATLKRGVFGTVTGFGFFSTQPYLVLKELTRFTSWFALASYTLNHKYSLDLSWRRDHSNQFGSDISVQNKPVWSVGGKWQVRNERFMQQVDWVDALALRATYGITGNSPYVGSASLYDILYAQPQSQTGGVAGDALTLSQPANRKLAWERTQTTNIGVDFSVLKNRISGAIDAYSKTTTDLLGRVPLNPFTGYDGQVGNVGKLVNRGIELSLRTVNIRKRDWSWSSNMVFSYNYNKLVSYAALNPSLNTASYKLTAPYWIGYNSKPLFAYQFAGLDNMGDPQIRLSDKSVTKQPYIAQPEDIVYAGTTQSPVNGGFTNRFEYKGLSLTMNMIYNMGAVMRRNVNIYYTGRMPNSTSLGGENLFTSFQDRWKKPGDEKITNIPSYVSNMGTSYTRRDVNYYINGDLNVLNASYIKIRDITLAYELQSAALHFLKIQRLNIYAQTTNFLIWTANDERIDPETGFPGALYKHQYNLGINVTL</sequence>
<dbReference type="Gene3D" id="2.40.170.20">
    <property type="entry name" value="TonB-dependent receptor, beta-barrel domain"/>
    <property type="match status" value="1"/>
</dbReference>
<dbReference type="EMBL" id="PYGK01000014">
    <property type="protein sequence ID" value="PSL25044.1"/>
    <property type="molecule type" value="Genomic_DNA"/>
</dbReference>
<evidence type="ECO:0000256" key="3">
    <source>
        <dbReference type="ARBA" id="ARBA00022452"/>
    </source>
</evidence>
<dbReference type="Proteomes" id="UP000240978">
    <property type="component" value="Unassembled WGS sequence"/>
</dbReference>
<dbReference type="SUPFAM" id="SSF56935">
    <property type="entry name" value="Porins"/>
    <property type="match status" value="1"/>
</dbReference>
<dbReference type="InterPro" id="IPR023997">
    <property type="entry name" value="TonB-dep_OMP_SusC/RagA_CS"/>
</dbReference>
<dbReference type="InterPro" id="IPR008969">
    <property type="entry name" value="CarboxyPept-like_regulatory"/>
</dbReference>
<dbReference type="AlphaFoldDB" id="A0A2P8FTJ6"/>
<evidence type="ECO:0000256" key="8">
    <source>
        <dbReference type="SAM" id="SignalP"/>
    </source>
</evidence>
<keyword evidence="6 7" id="KW-0998">Cell outer membrane</keyword>
<protein>
    <submittedName>
        <fullName evidence="10">TonB-linked SusC/RagA family outer membrane protein</fullName>
    </submittedName>
</protein>
<dbReference type="InterPro" id="IPR036942">
    <property type="entry name" value="Beta-barrel_TonB_sf"/>
</dbReference>
<dbReference type="SUPFAM" id="SSF49464">
    <property type="entry name" value="Carboxypeptidase regulatory domain-like"/>
    <property type="match status" value="1"/>
</dbReference>
<dbReference type="InterPro" id="IPR039426">
    <property type="entry name" value="TonB-dep_rcpt-like"/>
</dbReference>
<evidence type="ECO:0000256" key="7">
    <source>
        <dbReference type="PROSITE-ProRule" id="PRU01360"/>
    </source>
</evidence>
<evidence type="ECO:0000256" key="4">
    <source>
        <dbReference type="ARBA" id="ARBA00022692"/>
    </source>
</evidence>
<evidence type="ECO:0000256" key="2">
    <source>
        <dbReference type="ARBA" id="ARBA00022448"/>
    </source>
</evidence>
<comment type="caution">
    <text evidence="10">The sequence shown here is derived from an EMBL/GenBank/DDBJ whole genome shotgun (WGS) entry which is preliminary data.</text>
</comment>
<keyword evidence="2 7" id="KW-0813">Transport</keyword>
<evidence type="ECO:0000259" key="9">
    <source>
        <dbReference type="Pfam" id="PF07715"/>
    </source>
</evidence>
<evidence type="ECO:0000256" key="6">
    <source>
        <dbReference type="ARBA" id="ARBA00023237"/>
    </source>
</evidence>